<evidence type="ECO:0000256" key="1">
    <source>
        <dbReference type="SAM" id="Phobius"/>
    </source>
</evidence>
<organism evidence="2 3">
    <name type="scientific">Thalassotalea eurytherma</name>
    <dbReference type="NCBI Taxonomy" id="1144278"/>
    <lineage>
        <taxon>Bacteria</taxon>
        <taxon>Pseudomonadati</taxon>
        <taxon>Pseudomonadota</taxon>
        <taxon>Gammaproteobacteria</taxon>
        <taxon>Alteromonadales</taxon>
        <taxon>Colwelliaceae</taxon>
        <taxon>Thalassotalea</taxon>
    </lineage>
</organism>
<evidence type="ECO:0000313" key="3">
    <source>
        <dbReference type="Proteomes" id="UP001157133"/>
    </source>
</evidence>
<accession>A0ABQ6H316</accession>
<dbReference type="Pfam" id="PF19795">
    <property type="entry name" value="DUF6279"/>
    <property type="match status" value="1"/>
</dbReference>
<keyword evidence="1" id="KW-1133">Transmembrane helix</keyword>
<feature type="transmembrane region" description="Helical" evidence="1">
    <location>
        <begin position="7"/>
        <end position="26"/>
    </location>
</feature>
<dbReference type="InterPro" id="IPR016875">
    <property type="entry name" value="UCP028200"/>
</dbReference>
<reference evidence="2 3" key="1">
    <citation type="submission" date="2023-03" db="EMBL/GenBank/DDBJ databases">
        <title>Draft genome sequence of Thalassotalea eurytherma JCM 18482T.</title>
        <authorList>
            <person name="Sawabe T."/>
        </authorList>
    </citation>
    <scope>NUCLEOTIDE SEQUENCE [LARGE SCALE GENOMIC DNA]</scope>
    <source>
        <strain evidence="2 3">JCM 18482</strain>
    </source>
</reference>
<sequence>MFAVRRSIIVITLSIFMSGCSFSFVYNKLDWWVSWYLDDYVELDKTQQHVFDKAFNRLHAWHRTNELMRYHSHLARFQQRVNEIPTGNPITADEIYAHTNEMQEHWYRFIDAAEPYLSPLMAQLSSKQKQGLIDNLAERNDKRVEERKKSTYEKRIKENIKDQQKSFKKWFGRLSKHQNLLVEETTPTYTSSFDDWIAYRTLWLSNFDNALMTDADNQINAVALTHALVNAQDLRSPEFKEKIEYNNRIFAQMLAEFLNQASAKQFKRFNRRVTSYLEDFEELAQEN</sequence>
<dbReference type="PIRSF" id="PIRSF028200">
    <property type="entry name" value="UCP028200"/>
    <property type="match status" value="1"/>
</dbReference>
<keyword evidence="1" id="KW-0812">Transmembrane</keyword>
<dbReference type="Proteomes" id="UP001157133">
    <property type="component" value="Unassembled WGS sequence"/>
</dbReference>
<comment type="caution">
    <text evidence="2">The sequence shown here is derived from an EMBL/GenBank/DDBJ whole genome shotgun (WGS) entry which is preliminary data.</text>
</comment>
<keyword evidence="1" id="KW-0472">Membrane</keyword>
<keyword evidence="3" id="KW-1185">Reference proteome</keyword>
<gene>
    <name evidence="2" type="ORF">theurythT_13560</name>
</gene>
<dbReference type="RefSeq" id="WP_284207249.1">
    <property type="nucleotide sequence ID" value="NZ_BSSU01000006.1"/>
</dbReference>
<dbReference type="EMBL" id="BSSU01000006">
    <property type="protein sequence ID" value="GLX81904.1"/>
    <property type="molecule type" value="Genomic_DNA"/>
</dbReference>
<proteinExistence type="predicted"/>
<dbReference type="PROSITE" id="PS51257">
    <property type="entry name" value="PROKAR_LIPOPROTEIN"/>
    <property type="match status" value="1"/>
</dbReference>
<evidence type="ECO:0000313" key="2">
    <source>
        <dbReference type="EMBL" id="GLX81904.1"/>
    </source>
</evidence>
<protein>
    <recommendedName>
        <fullName evidence="4">Lipoprotein</fullName>
    </recommendedName>
</protein>
<name>A0ABQ6H316_9GAMM</name>
<evidence type="ECO:0008006" key="4">
    <source>
        <dbReference type="Google" id="ProtNLM"/>
    </source>
</evidence>